<protein>
    <submittedName>
        <fullName evidence="1">Uncharacterized protein</fullName>
    </submittedName>
</protein>
<keyword evidence="2" id="KW-1185">Reference proteome</keyword>
<name>A0AAE0BPJ2_9CHLO</name>
<gene>
    <name evidence="1" type="ORF">CYMTET_49779</name>
</gene>
<proteinExistence type="predicted"/>
<dbReference type="Proteomes" id="UP001190700">
    <property type="component" value="Unassembled WGS sequence"/>
</dbReference>
<comment type="caution">
    <text evidence="1">The sequence shown here is derived from an EMBL/GenBank/DDBJ whole genome shotgun (WGS) entry which is preliminary data.</text>
</comment>
<dbReference type="EMBL" id="LGRX02033663">
    <property type="protein sequence ID" value="KAK3240376.1"/>
    <property type="molecule type" value="Genomic_DNA"/>
</dbReference>
<sequence length="112" mass="12863">MPPDKFQDAENKVDAGASERVSSRSCLRLYHSSPRKCPLSLFLDVNPYPKRPKNLEFGDMPVLYDMYGTRTFDQRAKKPNSSLYYEYKPLAPMVSVLFGSEQVQAQIHELDD</sequence>
<accession>A0AAE0BPJ2</accession>
<dbReference type="AlphaFoldDB" id="A0AAE0BPJ2"/>
<evidence type="ECO:0000313" key="2">
    <source>
        <dbReference type="Proteomes" id="UP001190700"/>
    </source>
</evidence>
<evidence type="ECO:0000313" key="1">
    <source>
        <dbReference type="EMBL" id="KAK3240376.1"/>
    </source>
</evidence>
<organism evidence="1 2">
    <name type="scientific">Cymbomonas tetramitiformis</name>
    <dbReference type="NCBI Taxonomy" id="36881"/>
    <lineage>
        <taxon>Eukaryota</taxon>
        <taxon>Viridiplantae</taxon>
        <taxon>Chlorophyta</taxon>
        <taxon>Pyramimonadophyceae</taxon>
        <taxon>Pyramimonadales</taxon>
        <taxon>Pyramimonadaceae</taxon>
        <taxon>Cymbomonas</taxon>
    </lineage>
</organism>
<reference evidence="1 2" key="1">
    <citation type="journal article" date="2015" name="Genome Biol. Evol.">
        <title>Comparative Genomics of a Bacterivorous Green Alga Reveals Evolutionary Causalities and Consequences of Phago-Mixotrophic Mode of Nutrition.</title>
        <authorList>
            <person name="Burns J.A."/>
            <person name="Paasch A."/>
            <person name="Narechania A."/>
            <person name="Kim E."/>
        </authorList>
    </citation>
    <scope>NUCLEOTIDE SEQUENCE [LARGE SCALE GENOMIC DNA]</scope>
    <source>
        <strain evidence="1 2">PLY_AMNH</strain>
    </source>
</reference>